<comment type="caution">
    <text evidence="10">The sequence shown here is derived from an EMBL/GenBank/DDBJ whole genome shotgun (WGS) entry which is preliminary data.</text>
</comment>
<dbReference type="AlphaFoldDB" id="A0A7K5PZ63"/>
<keyword evidence="10" id="KW-0808">Transferase</keyword>
<accession>A0A7K5PZ63</accession>
<feature type="binding site" evidence="8">
    <location>
        <position position="86"/>
    </location>
    <ligand>
        <name>Mn(2+)</name>
        <dbReference type="ChEBI" id="CHEBI:29035"/>
    </ligand>
</feature>
<keyword evidence="7" id="KW-0547">Nucleotide-binding</keyword>
<feature type="non-terminal residue" evidence="10">
    <location>
        <position position="181"/>
    </location>
</feature>
<evidence type="ECO:0000259" key="9">
    <source>
        <dbReference type="Pfam" id="PF06702"/>
    </source>
</evidence>
<evidence type="ECO:0000256" key="4">
    <source>
        <dbReference type="ARBA" id="ARBA00023157"/>
    </source>
</evidence>
<evidence type="ECO:0000256" key="8">
    <source>
        <dbReference type="PIRSR" id="PIRSR624869-3"/>
    </source>
</evidence>
<proteinExistence type="inferred from homology"/>
<keyword evidence="10" id="KW-0418">Kinase</keyword>
<evidence type="ECO:0000313" key="11">
    <source>
        <dbReference type="Proteomes" id="UP000532437"/>
    </source>
</evidence>
<dbReference type="PANTHER" id="PTHR12450:SF11">
    <property type="entry name" value="EXTRACELLULAR SERINE_THREONINE PROTEIN KINASE FAM20C"/>
    <property type="match status" value="1"/>
</dbReference>
<name>A0A7K5PZ63_9CORV</name>
<feature type="binding site" evidence="7">
    <location>
        <begin position="20"/>
        <end position="23"/>
    </location>
    <ligand>
        <name>ATP</name>
        <dbReference type="ChEBI" id="CHEBI:30616"/>
    </ligand>
</feature>
<dbReference type="GO" id="GO:0005794">
    <property type="term" value="C:Golgi apparatus"/>
    <property type="evidence" value="ECO:0007669"/>
    <property type="project" value="UniProtKB-SubCell"/>
</dbReference>
<feature type="domain" description="FAM20 C-terminal" evidence="9">
    <location>
        <begin position="1"/>
        <end position="53"/>
    </location>
</feature>
<keyword evidence="8" id="KW-0464">Manganese</keyword>
<dbReference type="Proteomes" id="UP000532437">
    <property type="component" value="Unassembled WGS sequence"/>
</dbReference>
<feature type="non-terminal residue" evidence="10">
    <location>
        <position position="1"/>
    </location>
</feature>
<keyword evidence="8" id="KW-0479">Metal-binding</keyword>
<dbReference type="GO" id="GO:0046872">
    <property type="term" value="F:metal ion binding"/>
    <property type="evidence" value="ECO:0007669"/>
    <property type="project" value="UniProtKB-KW"/>
</dbReference>
<sequence length="181" mass="21073">YCSTEHALCGKPDQIEGSLAAFLPDLSLAKRKTWRNPWRRSYHKRKKADQSENGLFSSLCSIGNMDRHHYETFEKFGNETFIIHLDNGRGFGKYSHDELSILVPLNQCCRIRKSTYLRLQLLAKEEYKLSHLMKESLLKDKIAPILYQPHLEAMDRRLRIVLKAVSDCIEKDGYDNVVEND</sequence>
<keyword evidence="3" id="KW-0333">Golgi apparatus</keyword>
<feature type="domain" description="FAM20 C-terminal" evidence="9">
    <location>
        <begin position="62"/>
        <end position="178"/>
    </location>
</feature>
<dbReference type="Pfam" id="PF06702">
    <property type="entry name" value="Fam20C"/>
    <property type="match status" value="2"/>
</dbReference>
<keyword evidence="7" id="KW-0067">ATP-binding</keyword>
<gene>
    <name evidence="10" type="primary">Fam20c_1</name>
    <name evidence="10" type="ORF">ERYMCC_R15139</name>
</gene>
<comment type="cofactor">
    <cofactor evidence="8">
        <name>Mn(2+)</name>
        <dbReference type="ChEBI" id="CHEBI:29035"/>
    </cofactor>
</comment>
<evidence type="ECO:0000256" key="7">
    <source>
        <dbReference type="PIRSR" id="PIRSR624869-2"/>
    </source>
</evidence>
<evidence type="ECO:0000256" key="3">
    <source>
        <dbReference type="ARBA" id="ARBA00023034"/>
    </source>
</evidence>
<evidence type="ECO:0000313" key="10">
    <source>
        <dbReference type="EMBL" id="NWT60366.1"/>
    </source>
</evidence>
<evidence type="ECO:0000256" key="6">
    <source>
        <dbReference type="PIRSR" id="PIRSR624869-1"/>
    </source>
</evidence>
<comment type="subcellular location">
    <subcellularLocation>
        <location evidence="1">Golgi apparatus</location>
    </subcellularLocation>
</comment>
<comment type="similarity">
    <text evidence="2">Belongs to the FAM20 family.</text>
</comment>
<dbReference type="EMBL" id="VZRG01003094">
    <property type="protein sequence ID" value="NWT60366.1"/>
    <property type="molecule type" value="Genomic_DNA"/>
</dbReference>
<feature type="binding site" evidence="7">
    <location>
        <position position="71"/>
    </location>
    <ligand>
        <name>ATP</name>
        <dbReference type="ChEBI" id="CHEBI:30616"/>
    </ligand>
</feature>
<dbReference type="GO" id="GO:0005524">
    <property type="term" value="F:ATP binding"/>
    <property type="evidence" value="ECO:0007669"/>
    <property type="project" value="UniProtKB-KW"/>
</dbReference>
<dbReference type="InterPro" id="IPR009581">
    <property type="entry name" value="FAM20_C"/>
</dbReference>
<protein>
    <submittedName>
        <fullName evidence="10">FA20C kinase</fullName>
    </submittedName>
</protein>
<feature type="binding site" evidence="7">
    <location>
        <position position="86"/>
    </location>
    <ligand>
        <name>ATP</name>
        <dbReference type="ChEBI" id="CHEBI:30616"/>
    </ligand>
</feature>
<dbReference type="InterPro" id="IPR024869">
    <property type="entry name" value="FAM20"/>
</dbReference>
<reference evidence="10 11" key="1">
    <citation type="submission" date="2019-09" db="EMBL/GenBank/DDBJ databases">
        <title>Bird 10,000 Genomes (B10K) Project - Family phase.</title>
        <authorList>
            <person name="Zhang G."/>
        </authorList>
    </citation>
    <scope>NUCLEOTIDE SEQUENCE [LARGE SCALE GENOMIC DNA]</scope>
    <source>
        <strain evidence="10">B10K-DU-002-60</strain>
        <tissue evidence="10">Muscle</tissue>
    </source>
</reference>
<feature type="active site" evidence="6">
    <location>
        <position position="66"/>
    </location>
</feature>
<evidence type="ECO:0000256" key="1">
    <source>
        <dbReference type="ARBA" id="ARBA00004555"/>
    </source>
</evidence>
<keyword evidence="5" id="KW-0325">Glycoprotein</keyword>
<keyword evidence="4" id="KW-1015">Disulfide bond</keyword>
<evidence type="ECO:0000256" key="5">
    <source>
        <dbReference type="ARBA" id="ARBA00023180"/>
    </source>
</evidence>
<evidence type="ECO:0000256" key="2">
    <source>
        <dbReference type="ARBA" id="ARBA00006557"/>
    </source>
</evidence>
<dbReference type="PANTHER" id="PTHR12450">
    <property type="entry name" value="DENTIN MATRIX PROTEIN 4 PROTEIN FAM20"/>
    <property type="match status" value="1"/>
</dbReference>
<organism evidence="10 11">
    <name type="scientific">Erythrocercus mccallii</name>
    <dbReference type="NCBI Taxonomy" id="107208"/>
    <lineage>
        <taxon>Eukaryota</taxon>
        <taxon>Metazoa</taxon>
        <taxon>Chordata</taxon>
        <taxon>Craniata</taxon>
        <taxon>Vertebrata</taxon>
        <taxon>Euteleostomi</taxon>
        <taxon>Archelosauria</taxon>
        <taxon>Archosauria</taxon>
        <taxon>Dinosauria</taxon>
        <taxon>Saurischia</taxon>
        <taxon>Theropoda</taxon>
        <taxon>Coelurosauria</taxon>
        <taxon>Aves</taxon>
        <taxon>Neognathae</taxon>
        <taxon>Neoaves</taxon>
        <taxon>Telluraves</taxon>
        <taxon>Australaves</taxon>
        <taxon>Passeriformes</taxon>
        <taxon>Corvoidea</taxon>
        <taxon>Dicruridae</taxon>
        <taxon>Erythrocercus</taxon>
    </lineage>
</organism>
<keyword evidence="11" id="KW-1185">Reference proteome</keyword>
<dbReference type="GO" id="GO:0004674">
    <property type="term" value="F:protein serine/threonine kinase activity"/>
    <property type="evidence" value="ECO:0007669"/>
    <property type="project" value="TreeGrafter"/>
</dbReference>